<dbReference type="AlphaFoldDB" id="A0A6J6P8R4"/>
<gene>
    <name evidence="2" type="ORF">UFOPK2310_00334</name>
    <name evidence="3" type="ORF">UFOPK2625_00240</name>
    <name evidence="4" type="ORF">UFOPK2809_01212</name>
</gene>
<feature type="transmembrane region" description="Helical" evidence="1">
    <location>
        <begin position="6"/>
        <end position="29"/>
    </location>
</feature>
<dbReference type="EMBL" id="CAEZXZ010000020">
    <property type="protein sequence ID" value="CAB4695871.1"/>
    <property type="molecule type" value="Genomic_DNA"/>
</dbReference>
<keyword evidence="1" id="KW-0812">Transmembrane</keyword>
<evidence type="ECO:0000313" key="3">
    <source>
        <dbReference type="EMBL" id="CAB4695871.1"/>
    </source>
</evidence>
<proteinExistence type="predicted"/>
<name>A0A6J6P8R4_9ZZZZ</name>
<organism evidence="3">
    <name type="scientific">freshwater metagenome</name>
    <dbReference type="NCBI Taxonomy" id="449393"/>
    <lineage>
        <taxon>unclassified sequences</taxon>
        <taxon>metagenomes</taxon>
        <taxon>ecological metagenomes</taxon>
    </lineage>
</organism>
<dbReference type="EMBL" id="CAEZWW010000024">
    <property type="protein sequence ID" value="CAB4665604.1"/>
    <property type="molecule type" value="Genomic_DNA"/>
</dbReference>
<protein>
    <submittedName>
        <fullName evidence="3">Unannotated protein</fullName>
    </submittedName>
</protein>
<evidence type="ECO:0000313" key="2">
    <source>
        <dbReference type="EMBL" id="CAB4665604.1"/>
    </source>
</evidence>
<accession>A0A6J6P8R4</accession>
<sequence length="161" mass="17332">MDSGALSVIALAGVLIGVVGLIVATVALVRLSHLRRSLVLLEAIDGRETFVDVVARAVEDFQELRHDVADLDRVLTKTRQEVAESLRHVSVIRYDALGDLGGRYSFSAALLDDAGDGLVLTSIHGRAETRTYLKGITAGKPDIELSPEEMKAVELARGTVR</sequence>
<dbReference type="Pfam" id="PF14584">
    <property type="entry name" value="DUF4446"/>
    <property type="match status" value="1"/>
</dbReference>
<reference evidence="3" key="1">
    <citation type="submission" date="2020-05" db="EMBL/GenBank/DDBJ databases">
        <authorList>
            <person name="Chiriac C."/>
            <person name="Salcher M."/>
            <person name="Ghai R."/>
            <person name="Kavagutti S V."/>
        </authorList>
    </citation>
    <scope>NUCLEOTIDE SEQUENCE</scope>
</reference>
<keyword evidence="1" id="KW-0472">Membrane</keyword>
<evidence type="ECO:0000256" key="1">
    <source>
        <dbReference type="SAM" id="Phobius"/>
    </source>
</evidence>
<evidence type="ECO:0000313" key="4">
    <source>
        <dbReference type="EMBL" id="CAB4757269.1"/>
    </source>
</evidence>
<dbReference type="EMBL" id="CAEZZA010000186">
    <property type="protein sequence ID" value="CAB4757269.1"/>
    <property type="molecule type" value="Genomic_DNA"/>
</dbReference>
<keyword evidence="1" id="KW-1133">Transmembrane helix</keyword>
<dbReference type="InterPro" id="IPR027981">
    <property type="entry name" value="DUF4446"/>
</dbReference>